<organism evidence="2">
    <name type="scientific">Phalansterium sp. PJK-2012</name>
    <dbReference type="NCBI Taxonomy" id="1267188"/>
    <lineage>
        <taxon>Eukaryota</taxon>
        <taxon>Amoebozoa</taxon>
        <taxon>Evosea</taxon>
        <taxon>Variosea</taxon>
        <taxon>Phalansterium</taxon>
    </lineage>
</organism>
<feature type="transmembrane region" description="Helical" evidence="1">
    <location>
        <begin position="101"/>
        <end position="125"/>
    </location>
</feature>
<proteinExistence type="predicted"/>
<dbReference type="AlphaFoldDB" id="T1QE23"/>
<gene>
    <name evidence="2" type="primary">orf133</name>
</gene>
<keyword evidence="2" id="KW-0496">Mitochondrion</keyword>
<keyword evidence="1" id="KW-0812">Transmembrane</keyword>
<geneLocation type="mitochondrion" evidence="2"/>
<dbReference type="EMBL" id="KC121006">
    <property type="protein sequence ID" value="AFZ64054.1"/>
    <property type="molecule type" value="Genomic_DNA"/>
</dbReference>
<feature type="transmembrane region" description="Helical" evidence="1">
    <location>
        <begin position="54"/>
        <end position="71"/>
    </location>
</feature>
<keyword evidence="1" id="KW-1133">Transmembrane helix</keyword>
<evidence type="ECO:0000256" key="1">
    <source>
        <dbReference type="SAM" id="Phobius"/>
    </source>
</evidence>
<keyword evidence="1" id="KW-0472">Membrane</keyword>
<name>T1QE23_9EUKA</name>
<accession>T1QE23</accession>
<evidence type="ECO:0000313" key="2">
    <source>
        <dbReference type="EMBL" id="AFZ64054.1"/>
    </source>
</evidence>
<protein>
    <submittedName>
        <fullName evidence="2">Uncharacterized protein</fullName>
    </submittedName>
</protein>
<sequence length="133" mass="15761">MTINEYNFKFLNMVLWEQHSFTYLGLIIIFLGVNFLLSIYFFKFRDILAFTYRCAKKVLVIAIVIYSWITLAKLRRVITRALTTNIKKLIVDKNLSIYKELAVSTIIVFCAFIYSCFIFICFHLLKQVCIIFL</sequence>
<reference evidence="2" key="1">
    <citation type="journal article" date="2013" name="Protist Genomics">
        <title>The complete mitochondrial genome from an unidentified Phalansterium species.</title>
        <authorList>
            <person name="Pombert J.-F."/>
            <person name="Smirnov A."/>
            <person name="James E.R."/>
            <person name="Janouskovec J."/>
            <person name="Gray M.W."/>
            <person name="Keeling P.J."/>
        </authorList>
    </citation>
    <scope>NUCLEOTIDE SEQUENCE</scope>
    <source>
        <strain evidence="2">UTEX1284</strain>
    </source>
</reference>
<feature type="transmembrane region" description="Helical" evidence="1">
    <location>
        <begin position="20"/>
        <end position="42"/>
    </location>
</feature>